<dbReference type="Proteomes" id="UP001596434">
    <property type="component" value="Unassembled WGS sequence"/>
</dbReference>
<keyword evidence="4" id="KW-1185">Reference proteome</keyword>
<comment type="caution">
    <text evidence="3">The sequence shown here is derived from an EMBL/GenBank/DDBJ whole genome shotgun (WGS) entry which is preliminary data.</text>
</comment>
<proteinExistence type="predicted"/>
<protein>
    <recommendedName>
        <fullName evidence="2">DUF7344 domain-containing protein</fullName>
    </recommendedName>
</protein>
<keyword evidence="1" id="KW-0472">Membrane</keyword>
<organism evidence="3 4">
    <name type="scientific">Haloplanus litoreus</name>
    <dbReference type="NCBI Taxonomy" id="767515"/>
    <lineage>
        <taxon>Archaea</taxon>
        <taxon>Methanobacteriati</taxon>
        <taxon>Methanobacteriota</taxon>
        <taxon>Stenosarchaea group</taxon>
        <taxon>Halobacteria</taxon>
        <taxon>Halobacteriales</taxon>
        <taxon>Haloferacaceae</taxon>
        <taxon>Haloplanus</taxon>
    </lineage>
</organism>
<dbReference type="AlphaFoldDB" id="A0ABD5ZVS5"/>
<evidence type="ECO:0000259" key="2">
    <source>
        <dbReference type="Pfam" id="PF24035"/>
    </source>
</evidence>
<dbReference type="InterPro" id="IPR055768">
    <property type="entry name" value="DUF7344"/>
</dbReference>
<dbReference type="RefSeq" id="WP_379702723.1">
    <property type="nucleotide sequence ID" value="NZ_JBHTAT010000001.1"/>
</dbReference>
<gene>
    <name evidence="3" type="ORF">ACFQKE_04250</name>
</gene>
<reference evidence="3 4" key="1">
    <citation type="journal article" date="2019" name="Int. J. Syst. Evol. Microbiol.">
        <title>The Global Catalogue of Microorganisms (GCM) 10K type strain sequencing project: providing services to taxonomists for standard genome sequencing and annotation.</title>
        <authorList>
            <consortium name="The Broad Institute Genomics Platform"/>
            <consortium name="The Broad Institute Genome Sequencing Center for Infectious Disease"/>
            <person name="Wu L."/>
            <person name="Ma J."/>
        </authorList>
    </citation>
    <scope>NUCLEOTIDE SEQUENCE [LARGE SCALE GENOMIC DNA]</scope>
    <source>
        <strain evidence="3 4">GX21</strain>
    </source>
</reference>
<dbReference type="Pfam" id="PF24035">
    <property type="entry name" value="DUF7344"/>
    <property type="match status" value="1"/>
</dbReference>
<feature type="transmembrane region" description="Helical" evidence="1">
    <location>
        <begin position="156"/>
        <end position="173"/>
    </location>
</feature>
<evidence type="ECO:0000256" key="1">
    <source>
        <dbReference type="SAM" id="Phobius"/>
    </source>
</evidence>
<feature type="transmembrane region" description="Helical" evidence="1">
    <location>
        <begin position="123"/>
        <end position="144"/>
    </location>
</feature>
<keyword evidence="1" id="KW-0812">Transmembrane</keyword>
<sequence length="191" mass="21800">MKLRGECDRGDETGSLSKDDVFEVFSNQRRRLVFDHLHRRDDPVDMSELSTRITAVELGVRPEQVGYDDRKSVHTSLYQFHLPKMDEAGIVEFDRGNGDISLTEQGEDLDVYLETVSEDEIPWALYFLLLSTTMLLAVAAVWMGLYPFTLFGYREWAGIVSVASFVSSLAYLYSSRYEMRLGVGDVPSYED</sequence>
<dbReference type="GeneID" id="96952834"/>
<keyword evidence="1" id="KW-1133">Transmembrane helix</keyword>
<evidence type="ECO:0000313" key="3">
    <source>
        <dbReference type="EMBL" id="MFC7254520.1"/>
    </source>
</evidence>
<dbReference type="EMBL" id="JBHTAT010000001">
    <property type="protein sequence ID" value="MFC7254520.1"/>
    <property type="molecule type" value="Genomic_DNA"/>
</dbReference>
<name>A0ABD5ZVS5_9EURY</name>
<feature type="domain" description="DUF7344" evidence="2">
    <location>
        <begin position="22"/>
        <end position="100"/>
    </location>
</feature>
<evidence type="ECO:0000313" key="4">
    <source>
        <dbReference type="Proteomes" id="UP001596434"/>
    </source>
</evidence>
<accession>A0ABD5ZVS5</accession>